<keyword evidence="2" id="KW-1185">Reference proteome</keyword>
<dbReference type="Proteomes" id="UP000285780">
    <property type="component" value="Unassembled WGS sequence"/>
</dbReference>
<evidence type="ECO:0000313" key="2">
    <source>
        <dbReference type="Proteomes" id="UP000285780"/>
    </source>
</evidence>
<dbReference type="EMBL" id="RAQM01000006">
    <property type="protein sequence ID" value="RKF05193.1"/>
    <property type="molecule type" value="Genomic_DNA"/>
</dbReference>
<accession>A0A420E5J9</accession>
<evidence type="ECO:0000313" key="1">
    <source>
        <dbReference type="EMBL" id="RKF05193.1"/>
    </source>
</evidence>
<protein>
    <submittedName>
        <fullName evidence="1">Uncharacterized protein</fullName>
    </submittedName>
</protein>
<gene>
    <name evidence="1" type="ORF">C8N26_0596</name>
</gene>
<organism evidence="1 2">
    <name type="scientific">Tenacibaculum lutimaris</name>
    <dbReference type="NCBI Taxonomy" id="285258"/>
    <lineage>
        <taxon>Bacteria</taxon>
        <taxon>Pseudomonadati</taxon>
        <taxon>Bacteroidota</taxon>
        <taxon>Flavobacteriia</taxon>
        <taxon>Flavobacteriales</taxon>
        <taxon>Flavobacteriaceae</taxon>
        <taxon>Tenacibaculum</taxon>
    </lineage>
</organism>
<comment type="caution">
    <text evidence="1">The sequence shown here is derived from an EMBL/GenBank/DDBJ whole genome shotgun (WGS) entry which is preliminary data.</text>
</comment>
<reference evidence="1 2" key="1">
    <citation type="submission" date="2018-09" db="EMBL/GenBank/DDBJ databases">
        <title>Genomic Encyclopedia of Archaeal and Bacterial Type Strains, Phase II (KMG-II): from individual species to whole genera.</title>
        <authorList>
            <person name="Goeker M."/>
        </authorList>
    </citation>
    <scope>NUCLEOTIDE SEQUENCE [LARGE SCALE GENOMIC DNA]</scope>
    <source>
        <strain evidence="1 2">DSM 16505</strain>
    </source>
</reference>
<dbReference type="AlphaFoldDB" id="A0A420E5J9"/>
<name>A0A420E5J9_9FLAO</name>
<dbReference type="RefSeq" id="WP_120185933.1">
    <property type="nucleotide sequence ID" value="NZ_RAQM01000006.1"/>
</dbReference>
<proteinExistence type="predicted"/>
<sequence length="378" mass="43889">MEQTQTSPSEASQLAQMSNQLSAYGYYVMVDGIFYTIEPYSIKMEFGFNKLGNLKYAPVDKEFKVIVFRPDWYYEHTSFFAQDLDIVNHDYTKRIEPRIRQVAEHLYELEFPALKKGQLLVIRDYNNLYGIGIGSISDSLVEVFNTTKAPAYAVIDNIKKSLKSFPDNLVIQALKGVWEYKVLEEKTEKVWKTVQEKLDKYNQRDDREGKLIFADDVLHEIAYYLSLDDNTPRKQEAEVLVKEIEVFKNDKPKEVKEELPDISLLVDNVKCYIGDTFTMTMVEIGDDMLIRFKGLPNEFDGVVLRHKKQIQNEATGAFLLQTNEVNGENWNTFCYENDGWGGLYTYVYPPLIDNQIYVKEGGVTEDTPLKLYKDYTKQ</sequence>